<organism evidence="2 3">
    <name type="scientific">Syncephalis pseudoplumigaleata</name>
    <dbReference type="NCBI Taxonomy" id="1712513"/>
    <lineage>
        <taxon>Eukaryota</taxon>
        <taxon>Fungi</taxon>
        <taxon>Fungi incertae sedis</taxon>
        <taxon>Zoopagomycota</taxon>
        <taxon>Zoopagomycotina</taxon>
        <taxon>Zoopagomycetes</taxon>
        <taxon>Zoopagales</taxon>
        <taxon>Piptocephalidaceae</taxon>
        <taxon>Syncephalis</taxon>
    </lineage>
</organism>
<keyword evidence="3" id="KW-1185">Reference proteome</keyword>
<dbReference type="EMBL" id="KZ989511">
    <property type="protein sequence ID" value="RKP26114.1"/>
    <property type="molecule type" value="Genomic_DNA"/>
</dbReference>
<dbReference type="AlphaFoldDB" id="A0A4P9Z121"/>
<sequence length="109" mass="11969">MAFLLRRRAKLALGLFVLVTLVANRNNEDPEYGYDCYPVGPCDACTAFELKSEAICQTTGNKEPIKCTPLDPPPAKSLGPPPAFRSCVMVKRLEKSRFFKFQASGRAAG</sequence>
<dbReference type="OrthoDB" id="2245086at2759"/>
<evidence type="ECO:0000313" key="3">
    <source>
        <dbReference type="Proteomes" id="UP000278143"/>
    </source>
</evidence>
<dbReference type="Gene3D" id="3.30.720.220">
    <property type="match status" value="1"/>
</dbReference>
<reference evidence="3" key="1">
    <citation type="journal article" date="2018" name="Nat. Microbiol.">
        <title>Leveraging single-cell genomics to expand the fungal tree of life.</title>
        <authorList>
            <person name="Ahrendt S.R."/>
            <person name="Quandt C.A."/>
            <person name="Ciobanu D."/>
            <person name="Clum A."/>
            <person name="Salamov A."/>
            <person name="Andreopoulos B."/>
            <person name="Cheng J.F."/>
            <person name="Woyke T."/>
            <person name="Pelin A."/>
            <person name="Henrissat B."/>
            <person name="Reynolds N.K."/>
            <person name="Benny G.L."/>
            <person name="Smith M.E."/>
            <person name="James T.Y."/>
            <person name="Grigoriev I.V."/>
        </authorList>
    </citation>
    <scope>NUCLEOTIDE SEQUENCE [LARGE SCALE GENOMIC DNA]</scope>
    <source>
        <strain evidence="3">Benny S71-1</strain>
    </source>
</reference>
<evidence type="ECO:0000313" key="2">
    <source>
        <dbReference type="EMBL" id="RKP26114.1"/>
    </source>
</evidence>
<dbReference type="InterPro" id="IPR008657">
    <property type="entry name" value="JTB"/>
</dbReference>
<protein>
    <submittedName>
        <fullName evidence="2">Uncharacterized protein</fullName>
    </submittedName>
</protein>
<accession>A0A4P9Z121</accession>
<dbReference type="Proteomes" id="UP000278143">
    <property type="component" value="Unassembled WGS sequence"/>
</dbReference>
<dbReference type="GO" id="GO:0016020">
    <property type="term" value="C:membrane"/>
    <property type="evidence" value="ECO:0007669"/>
    <property type="project" value="InterPro"/>
</dbReference>
<keyword evidence="1" id="KW-0732">Signal</keyword>
<dbReference type="Pfam" id="PF05439">
    <property type="entry name" value="JTB"/>
    <property type="match status" value="1"/>
</dbReference>
<gene>
    <name evidence="2" type="ORF">SYNPS1DRAFT_22051</name>
</gene>
<feature type="signal peptide" evidence="1">
    <location>
        <begin position="1"/>
        <end position="24"/>
    </location>
</feature>
<name>A0A4P9Z121_9FUNG</name>
<proteinExistence type="predicted"/>
<evidence type="ECO:0000256" key="1">
    <source>
        <dbReference type="SAM" id="SignalP"/>
    </source>
</evidence>
<feature type="chain" id="PRO_5020832934" evidence="1">
    <location>
        <begin position="25"/>
        <end position="109"/>
    </location>
</feature>